<reference evidence="1 2" key="1">
    <citation type="submission" date="2019-01" db="EMBL/GenBank/DDBJ databases">
        <authorList>
            <person name="Chen W.-M."/>
        </authorList>
    </citation>
    <scope>NUCLEOTIDE SEQUENCE [LARGE SCALE GENOMIC DNA]</scope>
    <source>
        <strain evidence="1 2">TLA-22</strain>
    </source>
</reference>
<protein>
    <recommendedName>
        <fullName evidence="3">Tetratricopeptide repeat protein</fullName>
    </recommendedName>
</protein>
<gene>
    <name evidence="1" type="ORF">ENE74_11665</name>
</gene>
<accession>A0A437J7W8</accession>
<name>A0A437J7W8_9SPHN</name>
<dbReference type="InterPro" id="IPR011990">
    <property type="entry name" value="TPR-like_helical_dom_sf"/>
</dbReference>
<dbReference type="Proteomes" id="UP000282977">
    <property type="component" value="Unassembled WGS sequence"/>
</dbReference>
<evidence type="ECO:0000313" key="2">
    <source>
        <dbReference type="Proteomes" id="UP000282977"/>
    </source>
</evidence>
<organism evidence="1 2">
    <name type="scientific">Sphingobium algorifonticola</name>
    <dbReference type="NCBI Taxonomy" id="2008318"/>
    <lineage>
        <taxon>Bacteria</taxon>
        <taxon>Pseudomonadati</taxon>
        <taxon>Pseudomonadota</taxon>
        <taxon>Alphaproteobacteria</taxon>
        <taxon>Sphingomonadales</taxon>
        <taxon>Sphingomonadaceae</taxon>
        <taxon>Sphingobium</taxon>
    </lineage>
</organism>
<evidence type="ECO:0008006" key="3">
    <source>
        <dbReference type="Google" id="ProtNLM"/>
    </source>
</evidence>
<dbReference type="Gene3D" id="1.25.40.10">
    <property type="entry name" value="Tetratricopeptide repeat domain"/>
    <property type="match status" value="1"/>
</dbReference>
<keyword evidence="2" id="KW-1185">Reference proteome</keyword>
<proteinExistence type="predicted"/>
<evidence type="ECO:0000313" key="1">
    <source>
        <dbReference type="EMBL" id="RVT41086.1"/>
    </source>
</evidence>
<dbReference type="OrthoDB" id="7325958at2"/>
<dbReference type="RefSeq" id="WP_127691202.1">
    <property type="nucleotide sequence ID" value="NZ_RZUL01000003.1"/>
</dbReference>
<dbReference type="SUPFAM" id="SSF48452">
    <property type="entry name" value="TPR-like"/>
    <property type="match status" value="1"/>
</dbReference>
<dbReference type="AlphaFoldDB" id="A0A437J7W8"/>
<sequence>MGIGRFGHAGRGLAIGAALLVAVTALIPAHGAKKIKDKETDVAMADGFRVAASAAKAALSGGDMASANARIAALQPANPLEKYVAASLKFDYAMRRNDPQAIRRALTDILESGATPESQVPYLRYLAGYYSYYLGEQNDAIAQVNYARQMGYKPVESTVLLADAHIKRKKTTEGLAFLEAAVAEQRASGQAVPEAWFDRAIALAYQGGKWADVAKWTQQKLVAYPSAGNWRSGIVNFLAAPGLDPQAQLDLYRLQSATGAIASERDVQAYATLAARSGFEAEAMSVIEAARASGKLTTAEPVSAALLKSISVKAKKDIAALPAQVKKAAAAKDGSPAAAAGDAYFSLGQYPQAVEQYRLALSKGGVDVARVNSRMGVALARSGDLPGAKAALGAATGNWATVANFWGVWVDRQAQRTATLAVPPVQVRPTL</sequence>
<dbReference type="EMBL" id="RZUL01000003">
    <property type="protein sequence ID" value="RVT41086.1"/>
    <property type="molecule type" value="Genomic_DNA"/>
</dbReference>
<comment type="caution">
    <text evidence="1">The sequence shown here is derived from an EMBL/GenBank/DDBJ whole genome shotgun (WGS) entry which is preliminary data.</text>
</comment>